<evidence type="ECO:0000313" key="1">
    <source>
        <dbReference type="EMBL" id="KAF9648792.1"/>
    </source>
</evidence>
<reference evidence="1" key="2">
    <citation type="journal article" date="2020" name="Nat. Commun.">
        <title>Large-scale genome sequencing of mycorrhizal fungi provides insights into the early evolution of symbiotic traits.</title>
        <authorList>
            <person name="Miyauchi S."/>
            <person name="Kiss E."/>
            <person name="Kuo A."/>
            <person name="Drula E."/>
            <person name="Kohler A."/>
            <person name="Sanchez-Garcia M."/>
            <person name="Morin E."/>
            <person name="Andreopoulos B."/>
            <person name="Barry K.W."/>
            <person name="Bonito G."/>
            <person name="Buee M."/>
            <person name="Carver A."/>
            <person name="Chen C."/>
            <person name="Cichocki N."/>
            <person name="Clum A."/>
            <person name="Culley D."/>
            <person name="Crous P.W."/>
            <person name="Fauchery L."/>
            <person name="Girlanda M."/>
            <person name="Hayes R.D."/>
            <person name="Keri Z."/>
            <person name="LaButti K."/>
            <person name="Lipzen A."/>
            <person name="Lombard V."/>
            <person name="Magnuson J."/>
            <person name="Maillard F."/>
            <person name="Murat C."/>
            <person name="Nolan M."/>
            <person name="Ohm R.A."/>
            <person name="Pangilinan J."/>
            <person name="Pereira M.F."/>
            <person name="Perotto S."/>
            <person name="Peter M."/>
            <person name="Pfister S."/>
            <person name="Riley R."/>
            <person name="Sitrit Y."/>
            <person name="Stielow J.B."/>
            <person name="Szollosi G."/>
            <person name="Zifcakova L."/>
            <person name="Stursova M."/>
            <person name="Spatafora J.W."/>
            <person name="Tedersoo L."/>
            <person name="Vaario L.M."/>
            <person name="Yamada A."/>
            <person name="Yan M."/>
            <person name="Wang P."/>
            <person name="Xu J."/>
            <person name="Bruns T."/>
            <person name="Baldrian P."/>
            <person name="Vilgalys R."/>
            <person name="Dunand C."/>
            <person name="Henrissat B."/>
            <person name="Grigoriev I.V."/>
            <person name="Hibbett D."/>
            <person name="Nagy L.G."/>
            <person name="Martin F.M."/>
        </authorList>
    </citation>
    <scope>NUCLEOTIDE SEQUENCE</scope>
    <source>
        <strain evidence="1">P2</strain>
    </source>
</reference>
<accession>A0ACB6ZGU5</accession>
<organism evidence="1 2">
    <name type="scientific">Thelephora ganbajun</name>
    <name type="common">Ganba fungus</name>
    <dbReference type="NCBI Taxonomy" id="370292"/>
    <lineage>
        <taxon>Eukaryota</taxon>
        <taxon>Fungi</taxon>
        <taxon>Dikarya</taxon>
        <taxon>Basidiomycota</taxon>
        <taxon>Agaricomycotina</taxon>
        <taxon>Agaricomycetes</taxon>
        <taxon>Thelephorales</taxon>
        <taxon>Thelephoraceae</taxon>
        <taxon>Thelephora</taxon>
    </lineage>
</organism>
<proteinExistence type="predicted"/>
<evidence type="ECO:0000313" key="2">
    <source>
        <dbReference type="Proteomes" id="UP000886501"/>
    </source>
</evidence>
<dbReference type="EMBL" id="MU118007">
    <property type="protein sequence ID" value="KAF9648792.1"/>
    <property type="molecule type" value="Genomic_DNA"/>
</dbReference>
<sequence length="74" mass="8232">MQSAEKVGFAHTTRLSDNLSALQRSLCSHEAVTKVREGKVQTVPPVANFEERSSLTSVSLFEILQGCQRRVEEN</sequence>
<name>A0ACB6ZGU5_THEGA</name>
<keyword evidence="2" id="KW-1185">Reference proteome</keyword>
<reference evidence="1" key="1">
    <citation type="submission" date="2019-10" db="EMBL/GenBank/DDBJ databases">
        <authorList>
            <consortium name="DOE Joint Genome Institute"/>
            <person name="Kuo A."/>
            <person name="Miyauchi S."/>
            <person name="Kiss E."/>
            <person name="Drula E."/>
            <person name="Kohler A."/>
            <person name="Sanchez-Garcia M."/>
            <person name="Andreopoulos B."/>
            <person name="Barry K.W."/>
            <person name="Bonito G."/>
            <person name="Buee M."/>
            <person name="Carver A."/>
            <person name="Chen C."/>
            <person name="Cichocki N."/>
            <person name="Clum A."/>
            <person name="Culley D."/>
            <person name="Crous P.W."/>
            <person name="Fauchery L."/>
            <person name="Girlanda M."/>
            <person name="Hayes R."/>
            <person name="Keri Z."/>
            <person name="Labutti K."/>
            <person name="Lipzen A."/>
            <person name="Lombard V."/>
            <person name="Magnuson J."/>
            <person name="Maillard F."/>
            <person name="Morin E."/>
            <person name="Murat C."/>
            <person name="Nolan M."/>
            <person name="Ohm R."/>
            <person name="Pangilinan J."/>
            <person name="Pereira M."/>
            <person name="Perotto S."/>
            <person name="Peter M."/>
            <person name="Riley R."/>
            <person name="Sitrit Y."/>
            <person name="Stielow B."/>
            <person name="Szollosi G."/>
            <person name="Zifcakova L."/>
            <person name="Stursova M."/>
            <person name="Spatafora J.W."/>
            <person name="Tedersoo L."/>
            <person name="Vaario L.-M."/>
            <person name="Yamada A."/>
            <person name="Yan M."/>
            <person name="Wang P."/>
            <person name="Xu J."/>
            <person name="Bruns T."/>
            <person name="Baldrian P."/>
            <person name="Vilgalys R."/>
            <person name="Henrissat B."/>
            <person name="Grigoriev I.V."/>
            <person name="Hibbett D."/>
            <person name="Nagy L.G."/>
            <person name="Martin F.M."/>
        </authorList>
    </citation>
    <scope>NUCLEOTIDE SEQUENCE</scope>
    <source>
        <strain evidence="1">P2</strain>
    </source>
</reference>
<dbReference type="Proteomes" id="UP000886501">
    <property type="component" value="Unassembled WGS sequence"/>
</dbReference>
<protein>
    <submittedName>
        <fullName evidence="1">Uncharacterized protein</fullName>
    </submittedName>
</protein>
<gene>
    <name evidence="1" type="ORF">BDM02DRAFT_2054258</name>
</gene>
<comment type="caution">
    <text evidence="1">The sequence shown here is derived from an EMBL/GenBank/DDBJ whole genome shotgun (WGS) entry which is preliminary data.</text>
</comment>